<protein>
    <submittedName>
        <fullName evidence="1">Uncharacterized protein</fullName>
    </submittedName>
</protein>
<dbReference type="EMBL" id="LR797273">
    <property type="protein sequence ID" value="CAB4198822.1"/>
    <property type="molecule type" value="Genomic_DNA"/>
</dbReference>
<organism evidence="1">
    <name type="scientific">uncultured Caudovirales phage</name>
    <dbReference type="NCBI Taxonomy" id="2100421"/>
    <lineage>
        <taxon>Viruses</taxon>
        <taxon>Duplodnaviria</taxon>
        <taxon>Heunggongvirae</taxon>
        <taxon>Uroviricota</taxon>
        <taxon>Caudoviricetes</taxon>
        <taxon>Peduoviridae</taxon>
        <taxon>Maltschvirus</taxon>
        <taxon>Maltschvirus maltsch</taxon>
    </lineage>
</organism>
<accession>A0A6J5RRZ2</accession>
<gene>
    <name evidence="1" type="ORF">UFOVP1324_49</name>
</gene>
<sequence>MNLYLDYSEVGVMEVLRARQSLPNLYTELLAKKEAALAGYIVYVALCTGNGPTMDDMRRLFGEWVWRKPEIVREPHGGWVLKA</sequence>
<reference evidence="1" key="1">
    <citation type="submission" date="2020-05" db="EMBL/GenBank/DDBJ databases">
        <authorList>
            <person name="Chiriac C."/>
            <person name="Salcher M."/>
            <person name="Ghai R."/>
            <person name="Kavagutti S V."/>
        </authorList>
    </citation>
    <scope>NUCLEOTIDE SEQUENCE</scope>
</reference>
<name>A0A6J5RRZ2_9CAUD</name>
<proteinExistence type="predicted"/>
<evidence type="ECO:0000313" key="1">
    <source>
        <dbReference type="EMBL" id="CAB4198822.1"/>
    </source>
</evidence>